<keyword evidence="7 11" id="KW-0784">Thiamine biosynthesis</keyword>
<dbReference type="PANTHER" id="PTHR43322:SF5">
    <property type="entry name" value="1-DEOXY-D-XYLULOSE-5-PHOSPHATE SYNTHASE, CHLOROPLASTIC"/>
    <property type="match status" value="1"/>
</dbReference>
<comment type="subunit">
    <text evidence="3 11">Homodimer.</text>
</comment>
<evidence type="ECO:0000256" key="8">
    <source>
        <dbReference type="ARBA" id="ARBA00023052"/>
    </source>
</evidence>
<keyword evidence="6 11" id="KW-0460">Magnesium</keyword>
<dbReference type="Pfam" id="PF02780">
    <property type="entry name" value="Transketolase_C"/>
    <property type="match status" value="1"/>
</dbReference>
<dbReference type="EC" id="2.2.1.7" evidence="11"/>
<reference evidence="13 14" key="1">
    <citation type="submission" date="2019-03" db="EMBL/GenBank/DDBJ databases">
        <title>Genomic Encyclopedia of Type Strains, Phase IV (KMG-IV): sequencing the most valuable type-strain genomes for metagenomic binning, comparative biology and taxonomic classification.</title>
        <authorList>
            <person name="Goeker M."/>
        </authorList>
    </citation>
    <scope>NUCLEOTIDE SEQUENCE [LARGE SCALE GENOMIC DNA]</scope>
    <source>
        <strain evidence="13 14">DSM 104836</strain>
    </source>
</reference>
<comment type="cofactor">
    <cofactor evidence="11">
        <name>thiamine diphosphate</name>
        <dbReference type="ChEBI" id="CHEBI:58937"/>
    </cofactor>
    <text evidence="11">Binds 1 thiamine pyrophosphate per subunit.</text>
</comment>
<feature type="binding site" evidence="11">
    <location>
        <position position="375"/>
    </location>
    <ligand>
        <name>thiamine diphosphate</name>
        <dbReference type="ChEBI" id="CHEBI:58937"/>
    </ligand>
</feature>
<dbReference type="PROSITE" id="PS00802">
    <property type="entry name" value="TRANSKETOLASE_2"/>
    <property type="match status" value="1"/>
</dbReference>
<evidence type="ECO:0000313" key="13">
    <source>
        <dbReference type="EMBL" id="TCS60471.1"/>
    </source>
</evidence>
<dbReference type="HAMAP" id="MF_00315">
    <property type="entry name" value="DXP_synth"/>
    <property type="match status" value="1"/>
</dbReference>
<feature type="domain" description="Transketolase-like pyrimidine-binding" evidence="12">
    <location>
        <begin position="324"/>
        <end position="489"/>
    </location>
</feature>
<dbReference type="InterPro" id="IPR020826">
    <property type="entry name" value="Transketolase_BS"/>
</dbReference>
<dbReference type="SUPFAM" id="SSF52518">
    <property type="entry name" value="Thiamin diphosphate-binding fold (THDP-binding)"/>
    <property type="match status" value="2"/>
</dbReference>
<comment type="cofactor">
    <cofactor evidence="11">
        <name>Mg(2+)</name>
        <dbReference type="ChEBI" id="CHEBI:18420"/>
    </cofactor>
    <text evidence="11">Binds 1 Mg(2+) ion per subunit.</text>
</comment>
<dbReference type="InterPro" id="IPR033248">
    <property type="entry name" value="Transketolase_C"/>
</dbReference>
<dbReference type="Pfam" id="PF13292">
    <property type="entry name" value="DXP_synthase_N"/>
    <property type="match status" value="1"/>
</dbReference>
<keyword evidence="5 11" id="KW-0479">Metal-binding</keyword>
<dbReference type="NCBIfam" id="TIGR00204">
    <property type="entry name" value="dxs"/>
    <property type="match status" value="1"/>
</dbReference>
<evidence type="ECO:0000256" key="2">
    <source>
        <dbReference type="ARBA" id="ARBA00011081"/>
    </source>
</evidence>
<dbReference type="SUPFAM" id="SSF52922">
    <property type="entry name" value="TK C-terminal domain-like"/>
    <property type="match status" value="1"/>
</dbReference>
<evidence type="ECO:0000256" key="9">
    <source>
        <dbReference type="ARBA" id="ARBA00023229"/>
    </source>
</evidence>
<dbReference type="NCBIfam" id="NF003933">
    <property type="entry name" value="PRK05444.2-2"/>
    <property type="match status" value="1"/>
</dbReference>
<evidence type="ECO:0000256" key="10">
    <source>
        <dbReference type="ARBA" id="ARBA00055605"/>
    </source>
</evidence>
<name>A0A4V2UN23_9RHOB</name>
<sequence length="642" mass="68404">MSPKPETPLLDRVHVPADLRQLSDPELTRLASELRAETIAAVSQTGGHLGAGLGVVELTVALHAVFDAPRDKIIWDVSHQCYPHKILTGRRDRMTTLRQKDGLSGFTKRSESPYDPFGAAHSSTSISAALGFAVARDLGGACDTGHGDAIAVIGDGAMSAGMAYEAMNNAGHLKKRLIVILNDNEMSIAPPVGAMSTYLNRLYTEAPFQDFKQAAKGAVSLLPEPFREGAKRAKEMLKGMTLGGTLFEELGFSYIGPLDGHDLGQLLPVLRTVRQRATGPILIHVLTKKGKGYAPAEDADDRGHARAKFDVITGQQKKTPSNAPSYTKVFAEALLQEAADDTRICAVTAAMPDGTGLDLFAERYPSRCFDVGIAEQHGVTFAAGMAAGGLRPFCAMYSTFLQRGYDQVVHDVAIQRLPVRFAIDRAGLVGADGATHAGSYDTAFLANLPGFVVMAAADEAELKHMVATAAAHDEGPIAFRYPRGEGTGVEMPERGELLEIGKGRMIREGKGVAILSFGTRLSEVLTACEALAARGITPTVADARFAKPLDRKLILRLAAEHEALITIEEGAVGGFGSHVAQLLAEEGVFDHGLKYRSMVLPDIFIDQASPADMYAVAKLSAADIEAKVLNVLGVEAIRTGRA</sequence>
<dbReference type="InterPro" id="IPR009014">
    <property type="entry name" value="Transketo_C/PFOR_II"/>
</dbReference>
<dbReference type="GO" id="GO:0008661">
    <property type="term" value="F:1-deoxy-D-xylulose-5-phosphate synthase activity"/>
    <property type="evidence" value="ECO:0007669"/>
    <property type="project" value="UniProtKB-UniRule"/>
</dbReference>
<dbReference type="Proteomes" id="UP000295696">
    <property type="component" value="Unassembled WGS sequence"/>
</dbReference>
<comment type="function">
    <text evidence="10 11">Catalyzes the acyloin condensation reaction between C atoms 2 and 3 of pyruvate and glyceraldehyde 3-phosphate to yield 1-deoxy-D-xylulose-5-phosphate (DXP).</text>
</comment>
<gene>
    <name evidence="11" type="primary">dxs</name>
    <name evidence="13" type="ORF">EDD52_11469</name>
</gene>
<dbReference type="Pfam" id="PF02779">
    <property type="entry name" value="Transket_pyr"/>
    <property type="match status" value="1"/>
</dbReference>
<dbReference type="SMART" id="SM00861">
    <property type="entry name" value="Transket_pyr"/>
    <property type="match status" value="1"/>
</dbReference>
<evidence type="ECO:0000259" key="12">
    <source>
        <dbReference type="SMART" id="SM00861"/>
    </source>
</evidence>
<dbReference type="CDD" id="cd02007">
    <property type="entry name" value="TPP_DXS"/>
    <property type="match status" value="1"/>
</dbReference>
<keyword evidence="8 11" id="KW-0786">Thiamine pyrophosphate</keyword>
<protein>
    <recommendedName>
        <fullName evidence="11">1-deoxy-D-xylulose-5-phosphate synthase</fullName>
        <ecNumber evidence="11">2.2.1.7</ecNumber>
    </recommendedName>
    <alternativeName>
        <fullName evidence="11">1-deoxyxylulose-5-phosphate synthase</fullName>
        <shortName evidence="11">DXP synthase</shortName>
        <shortName evidence="11">DXPS</shortName>
    </alternativeName>
</protein>
<evidence type="ECO:0000256" key="11">
    <source>
        <dbReference type="HAMAP-Rule" id="MF_00315"/>
    </source>
</evidence>
<dbReference type="GO" id="GO:0009228">
    <property type="term" value="P:thiamine biosynthetic process"/>
    <property type="evidence" value="ECO:0007669"/>
    <property type="project" value="UniProtKB-UniRule"/>
</dbReference>
<dbReference type="EMBL" id="SLZU01000014">
    <property type="protein sequence ID" value="TCS60471.1"/>
    <property type="molecule type" value="Genomic_DNA"/>
</dbReference>
<dbReference type="GO" id="GO:0016114">
    <property type="term" value="P:terpenoid biosynthetic process"/>
    <property type="evidence" value="ECO:0007669"/>
    <property type="project" value="UniProtKB-UniRule"/>
</dbReference>
<keyword evidence="9 11" id="KW-0414">Isoprene biosynthesis</keyword>
<feature type="binding site" evidence="11">
    <location>
        <position position="155"/>
    </location>
    <ligand>
        <name>Mg(2+)</name>
        <dbReference type="ChEBI" id="CHEBI:18420"/>
    </ligand>
</feature>
<comment type="catalytic activity">
    <reaction evidence="11">
        <text>D-glyceraldehyde 3-phosphate + pyruvate + H(+) = 1-deoxy-D-xylulose 5-phosphate + CO2</text>
        <dbReference type="Rhea" id="RHEA:12605"/>
        <dbReference type="ChEBI" id="CHEBI:15361"/>
        <dbReference type="ChEBI" id="CHEBI:15378"/>
        <dbReference type="ChEBI" id="CHEBI:16526"/>
        <dbReference type="ChEBI" id="CHEBI:57792"/>
        <dbReference type="ChEBI" id="CHEBI:59776"/>
        <dbReference type="EC" id="2.2.1.7"/>
    </reaction>
</comment>
<organism evidence="13 14">
    <name type="scientific">Primorskyibacter sedentarius</name>
    <dbReference type="NCBI Taxonomy" id="745311"/>
    <lineage>
        <taxon>Bacteria</taxon>
        <taxon>Pseudomonadati</taxon>
        <taxon>Pseudomonadota</taxon>
        <taxon>Alphaproteobacteria</taxon>
        <taxon>Rhodobacterales</taxon>
        <taxon>Roseobacteraceae</taxon>
        <taxon>Primorskyibacter</taxon>
    </lineage>
</organism>
<evidence type="ECO:0000313" key="14">
    <source>
        <dbReference type="Proteomes" id="UP000295696"/>
    </source>
</evidence>
<dbReference type="InterPro" id="IPR005475">
    <property type="entry name" value="Transketolase-like_Pyr-bd"/>
</dbReference>
<proteinExistence type="inferred from homology"/>
<dbReference type="OrthoDB" id="9803371at2"/>
<evidence type="ECO:0000256" key="4">
    <source>
        <dbReference type="ARBA" id="ARBA00022679"/>
    </source>
</evidence>
<dbReference type="PANTHER" id="PTHR43322">
    <property type="entry name" value="1-D-DEOXYXYLULOSE 5-PHOSPHATE SYNTHASE-RELATED"/>
    <property type="match status" value="1"/>
</dbReference>
<accession>A0A4V2UN23</accession>
<evidence type="ECO:0000256" key="3">
    <source>
        <dbReference type="ARBA" id="ARBA00011738"/>
    </source>
</evidence>
<dbReference type="InterPro" id="IPR029061">
    <property type="entry name" value="THDP-binding"/>
</dbReference>
<dbReference type="CDD" id="cd07033">
    <property type="entry name" value="TPP_PYR_DXS_TK_like"/>
    <property type="match status" value="1"/>
</dbReference>
<keyword evidence="14" id="KW-1185">Reference proteome</keyword>
<dbReference type="RefSeq" id="WP_132247142.1">
    <property type="nucleotide sequence ID" value="NZ_SLZU01000014.1"/>
</dbReference>
<feature type="binding site" evidence="11">
    <location>
        <begin position="156"/>
        <end position="157"/>
    </location>
    <ligand>
        <name>thiamine diphosphate</name>
        <dbReference type="ChEBI" id="CHEBI:58937"/>
    </ligand>
</feature>
<dbReference type="FunFam" id="3.40.50.920:FF:000002">
    <property type="entry name" value="1-deoxy-D-xylulose-5-phosphate synthase"/>
    <property type="match status" value="1"/>
</dbReference>
<comment type="pathway">
    <text evidence="1 11">Metabolic intermediate biosynthesis; 1-deoxy-D-xylulose 5-phosphate biosynthesis; 1-deoxy-D-xylulose 5-phosphate from D-glyceraldehyde 3-phosphate and pyruvate: step 1/1.</text>
</comment>
<keyword evidence="4 11" id="KW-0808">Transferase</keyword>
<feature type="binding site" evidence="11">
    <location>
        <begin position="120"/>
        <end position="122"/>
    </location>
    <ligand>
        <name>thiamine diphosphate</name>
        <dbReference type="ChEBI" id="CHEBI:58937"/>
    </ligand>
</feature>
<evidence type="ECO:0000256" key="7">
    <source>
        <dbReference type="ARBA" id="ARBA00022977"/>
    </source>
</evidence>
<dbReference type="InterPro" id="IPR005477">
    <property type="entry name" value="Dxylulose-5-P_synthase"/>
</dbReference>
<evidence type="ECO:0000256" key="6">
    <source>
        <dbReference type="ARBA" id="ARBA00022842"/>
    </source>
</evidence>
<dbReference type="GO" id="GO:0030976">
    <property type="term" value="F:thiamine pyrophosphate binding"/>
    <property type="evidence" value="ECO:0007669"/>
    <property type="project" value="UniProtKB-UniRule"/>
</dbReference>
<comment type="caution">
    <text evidence="13">The sequence shown here is derived from an EMBL/GenBank/DDBJ whole genome shotgun (WGS) entry which is preliminary data.</text>
</comment>
<dbReference type="AlphaFoldDB" id="A0A4V2UN23"/>
<dbReference type="GO" id="GO:0019288">
    <property type="term" value="P:isopentenyl diphosphate biosynthetic process, methylerythritol 4-phosphate pathway"/>
    <property type="evidence" value="ECO:0007669"/>
    <property type="project" value="UniProtKB-ARBA"/>
</dbReference>
<feature type="binding site" evidence="11">
    <location>
        <position position="293"/>
    </location>
    <ligand>
        <name>thiamine diphosphate</name>
        <dbReference type="ChEBI" id="CHEBI:58937"/>
    </ligand>
</feature>
<dbReference type="UniPathway" id="UPA00064">
    <property type="reaction ID" value="UER00091"/>
</dbReference>
<evidence type="ECO:0000256" key="5">
    <source>
        <dbReference type="ARBA" id="ARBA00022723"/>
    </source>
</evidence>
<feature type="binding site" evidence="11">
    <location>
        <position position="184"/>
    </location>
    <ligand>
        <name>Mg(2+)</name>
        <dbReference type="ChEBI" id="CHEBI:18420"/>
    </ligand>
</feature>
<dbReference type="Gene3D" id="3.40.50.970">
    <property type="match status" value="2"/>
</dbReference>
<dbReference type="FunFam" id="3.40.50.970:FF:000005">
    <property type="entry name" value="1-deoxy-D-xylulose-5-phosphate synthase"/>
    <property type="match status" value="1"/>
</dbReference>
<dbReference type="GO" id="GO:0000287">
    <property type="term" value="F:magnesium ion binding"/>
    <property type="evidence" value="ECO:0007669"/>
    <property type="project" value="UniProtKB-UniRule"/>
</dbReference>
<evidence type="ECO:0000256" key="1">
    <source>
        <dbReference type="ARBA" id="ARBA00004980"/>
    </source>
</evidence>
<feature type="binding site" evidence="11">
    <location>
        <position position="184"/>
    </location>
    <ligand>
        <name>thiamine diphosphate</name>
        <dbReference type="ChEBI" id="CHEBI:58937"/>
    </ligand>
</feature>
<dbReference type="Gene3D" id="3.40.50.920">
    <property type="match status" value="1"/>
</dbReference>
<comment type="similarity">
    <text evidence="2 11">Belongs to the transketolase family. DXPS subfamily.</text>
</comment>
<feature type="binding site" evidence="11">
    <location>
        <position position="79"/>
    </location>
    <ligand>
        <name>thiamine diphosphate</name>
        <dbReference type="ChEBI" id="CHEBI:58937"/>
    </ligand>
</feature>